<evidence type="ECO:0000256" key="5">
    <source>
        <dbReference type="ARBA" id="ARBA00022821"/>
    </source>
</evidence>
<dbReference type="Gene3D" id="1.10.10.10">
    <property type="entry name" value="Winged helix-like DNA-binding domain superfamily/Winged helix DNA-binding domain"/>
    <property type="match status" value="1"/>
</dbReference>
<evidence type="ECO:0000259" key="9">
    <source>
        <dbReference type="Pfam" id="PF18052"/>
    </source>
</evidence>
<dbReference type="Pfam" id="PF23598">
    <property type="entry name" value="LRR_14"/>
    <property type="match status" value="1"/>
</dbReference>
<evidence type="ECO:0000256" key="6">
    <source>
        <dbReference type="ARBA" id="ARBA00023054"/>
    </source>
</evidence>
<name>A0AAQ3PXW0_PASNO</name>
<keyword evidence="5" id="KW-0611">Plant defense</keyword>
<comment type="similarity">
    <text evidence="1">Belongs to the disease resistance NB-LRR family.</text>
</comment>
<dbReference type="InterPro" id="IPR027417">
    <property type="entry name" value="P-loop_NTPase"/>
</dbReference>
<dbReference type="Gene3D" id="1.10.8.430">
    <property type="entry name" value="Helical domain of apoptotic protease-activating factors"/>
    <property type="match status" value="1"/>
</dbReference>
<dbReference type="EMBL" id="CP144745">
    <property type="protein sequence ID" value="WVZ54769.1"/>
    <property type="molecule type" value="Genomic_DNA"/>
</dbReference>
<dbReference type="Pfam" id="PF18052">
    <property type="entry name" value="Rx_N"/>
    <property type="match status" value="1"/>
</dbReference>
<protein>
    <submittedName>
        <fullName evidence="12">Uncharacterized protein</fullName>
    </submittedName>
</protein>
<dbReference type="GO" id="GO:0009626">
    <property type="term" value="P:plant-type hypersensitive response"/>
    <property type="evidence" value="ECO:0007669"/>
    <property type="project" value="UniProtKB-ARBA"/>
</dbReference>
<feature type="domain" description="Disease resistance R13L4/SHOC-2-like LRR" evidence="11">
    <location>
        <begin position="562"/>
        <end position="922"/>
    </location>
</feature>
<accession>A0AAQ3PXW0</accession>
<dbReference type="PRINTS" id="PR00364">
    <property type="entry name" value="DISEASERSIST"/>
</dbReference>
<dbReference type="PANTHER" id="PTHR23155">
    <property type="entry name" value="DISEASE RESISTANCE PROTEIN RP"/>
    <property type="match status" value="1"/>
</dbReference>
<dbReference type="InterPro" id="IPR055414">
    <property type="entry name" value="LRR_R13L4/SHOC2-like"/>
</dbReference>
<evidence type="ECO:0000256" key="3">
    <source>
        <dbReference type="ARBA" id="ARBA00022737"/>
    </source>
</evidence>
<reference evidence="12 13" key="1">
    <citation type="submission" date="2024-02" db="EMBL/GenBank/DDBJ databases">
        <title>High-quality chromosome-scale genome assembly of Pensacola bahiagrass (Paspalum notatum Flugge var. saurae).</title>
        <authorList>
            <person name="Vega J.M."/>
            <person name="Podio M."/>
            <person name="Orjuela J."/>
            <person name="Siena L.A."/>
            <person name="Pessino S.C."/>
            <person name="Combes M.C."/>
            <person name="Mariac C."/>
            <person name="Albertini E."/>
            <person name="Pupilli F."/>
            <person name="Ortiz J.P.A."/>
            <person name="Leblanc O."/>
        </authorList>
    </citation>
    <scope>NUCLEOTIDE SEQUENCE [LARGE SCALE GENOMIC DNA]</scope>
    <source>
        <strain evidence="12">R1</strain>
        <tissue evidence="12">Leaf</tissue>
    </source>
</reference>
<evidence type="ECO:0000259" key="8">
    <source>
        <dbReference type="Pfam" id="PF00931"/>
    </source>
</evidence>
<organism evidence="12 13">
    <name type="scientific">Paspalum notatum var. saurae</name>
    <dbReference type="NCBI Taxonomy" id="547442"/>
    <lineage>
        <taxon>Eukaryota</taxon>
        <taxon>Viridiplantae</taxon>
        <taxon>Streptophyta</taxon>
        <taxon>Embryophyta</taxon>
        <taxon>Tracheophyta</taxon>
        <taxon>Spermatophyta</taxon>
        <taxon>Magnoliopsida</taxon>
        <taxon>Liliopsida</taxon>
        <taxon>Poales</taxon>
        <taxon>Poaceae</taxon>
        <taxon>PACMAD clade</taxon>
        <taxon>Panicoideae</taxon>
        <taxon>Andropogonodae</taxon>
        <taxon>Paspaleae</taxon>
        <taxon>Paspalinae</taxon>
        <taxon>Paspalum</taxon>
    </lineage>
</organism>
<keyword evidence="13" id="KW-1185">Reference proteome</keyword>
<gene>
    <name evidence="12" type="ORF">U9M48_005518</name>
</gene>
<keyword evidence="2" id="KW-0433">Leucine-rich repeat</keyword>
<evidence type="ECO:0000256" key="1">
    <source>
        <dbReference type="ARBA" id="ARBA00008894"/>
    </source>
</evidence>
<dbReference type="PANTHER" id="PTHR23155:SF1116">
    <property type="entry name" value="OS12G0273300 PROTEIN"/>
    <property type="match status" value="1"/>
</dbReference>
<dbReference type="FunFam" id="1.10.10.10:FF:000322">
    <property type="entry name" value="Probable disease resistance protein At1g63360"/>
    <property type="match status" value="1"/>
</dbReference>
<keyword evidence="3" id="KW-0677">Repeat</keyword>
<feature type="domain" description="NB-ARC" evidence="8">
    <location>
        <begin position="180"/>
        <end position="345"/>
    </location>
</feature>
<dbReference type="FunFam" id="3.40.50.300:FF:001091">
    <property type="entry name" value="Probable disease resistance protein At1g61300"/>
    <property type="match status" value="1"/>
</dbReference>
<keyword evidence="6" id="KW-0175">Coiled coil</keyword>
<evidence type="ECO:0000313" key="12">
    <source>
        <dbReference type="EMBL" id="WVZ54769.1"/>
    </source>
</evidence>
<dbReference type="CDD" id="cd14798">
    <property type="entry name" value="RX-CC_like"/>
    <property type="match status" value="1"/>
</dbReference>
<dbReference type="Gene3D" id="3.40.50.300">
    <property type="entry name" value="P-loop containing nucleotide triphosphate hydrolases"/>
    <property type="match status" value="1"/>
</dbReference>
<evidence type="ECO:0000256" key="4">
    <source>
        <dbReference type="ARBA" id="ARBA00022741"/>
    </source>
</evidence>
<dbReference type="InterPro" id="IPR042197">
    <property type="entry name" value="Apaf_helical"/>
</dbReference>
<dbReference type="InterPro" id="IPR038005">
    <property type="entry name" value="RX-like_CC"/>
</dbReference>
<feature type="domain" description="Disease resistance protein winged helix" evidence="10">
    <location>
        <begin position="438"/>
        <end position="513"/>
    </location>
</feature>
<dbReference type="SUPFAM" id="SSF52540">
    <property type="entry name" value="P-loop containing nucleoside triphosphate hydrolases"/>
    <property type="match status" value="1"/>
</dbReference>
<keyword evidence="4" id="KW-0547">Nucleotide-binding</keyword>
<feature type="domain" description="Disease resistance N-terminal" evidence="9">
    <location>
        <begin position="8"/>
        <end position="92"/>
    </location>
</feature>
<dbReference type="Gene3D" id="1.20.5.4130">
    <property type="match status" value="1"/>
</dbReference>
<dbReference type="Pfam" id="PF23559">
    <property type="entry name" value="WHD_DRP"/>
    <property type="match status" value="1"/>
</dbReference>
<dbReference type="InterPro" id="IPR041118">
    <property type="entry name" value="Rx_N"/>
</dbReference>
<dbReference type="InterPro" id="IPR032675">
    <property type="entry name" value="LRR_dom_sf"/>
</dbReference>
<feature type="region of interest" description="Disordered" evidence="7">
    <location>
        <begin position="933"/>
        <end position="959"/>
    </location>
</feature>
<dbReference type="AlphaFoldDB" id="A0AAQ3PXW0"/>
<dbReference type="InterPro" id="IPR044974">
    <property type="entry name" value="Disease_R_plants"/>
</dbReference>
<dbReference type="GO" id="GO:0043531">
    <property type="term" value="F:ADP binding"/>
    <property type="evidence" value="ECO:0007669"/>
    <property type="project" value="InterPro"/>
</dbReference>
<dbReference type="GO" id="GO:0042742">
    <property type="term" value="P:defense response to bacterium"/>
    <property type="evidence" value="ECO:0007669"/>
    <property type="project" value="UniProtKB-ARBA"/>
</dbReference>
<dbReference type="Gene3D" id="3.80.10.10">
    <property type="entry name" value="Ribonuclease Inhibitor"/>
    <property type="match status" value="1"/>
</dbReference>
<dbReference type="InterPro" id="IPR036388">
    <property type="entry name" value="WH-like_DNA-bd_sf"/>
</dbReference>
<evidence type="ECO:0000313" key="13">
    <source>
        <dbReference type="Proteomes" id="UP001341281"/>
    </source>
</evidence>
<evidence type="ECO:0000256" key="2">
    <source>
        <dbReference type="ARBA" id="ARBA00022614"/>
    </source>
</evidence>
<evidence type="ECO:0000259" key="11">
    <source>
        <dbReference type="Pfam" id="PF23598"/>
    </source>
</evidence>
<dbReference type="Proteomes" id="UP001341281">
    <property type="component" value="Chromosome 01"/>
</dbReference>
<dbReference type="SUPFAM" id="SSF52058">
    <property type="entry name" value="L domain-like"/>
    <property type="match status" value="1"/>
</dbReference>
<dbReference type="InterPro" id="IPR058922">
    <property type="entry name" value="WHD_DRP"/>
</dbReference>
<proteinExistence type="inferred from homology"/>
<dbReference type="GO" id="GO:0002758">
    <property type="term" value="P:innate immune response-activating signaling pathway"/>
    <property type="evidence" value="ECO:0007669"/>
    <property type="project" value="UniProtKB-ARBA"/>
</dbReference>
<dbReference type="Pfam" id="PF00931">
    <property type="entry name" value="NB-ARC"/>
    <property type="match status" value="1"/>
</dbReference>
<evidence type="ECO:0000259" key="10">
    <source>
        <dbReference type="Pfam" id="PF23559"/>
    </source>
</evidence>
<evidence type="ECO:0000256" key="7">
    <source>
        <dbReference type="SAM" id="MobiDB-lite"/>
    </source>
</evidence>
<sequence>MDALVMGALSSLILKLGNVLVGEYKLQKGVKGQIMFLQSELESMQGALKEIADVPADQVDNQDKIWAGKVRELSYDIEDSIDTFLVRCNDHGEPQPPARPYAHMKAFIERSLDLLTRFHIRRNIATEIRGIKRRLVEVHERRMVYKLDGVVNKHAIVDPRLLAHYTKVTDLVGIDNTRHELIECLMREGHDVSTKKGKIISIVGFGGLGKTTLANVVYVKIKEQFDFCAFVSVSQNPDMKKLFKDLLRNLGKNVEEEYTLDEKSLIDRLRAFLKEKRYFIIIDDIWDITIWKMIRCALPDNRCGYRIITTTRIYDVAEQVGGVYQMKPLSPRNSKILLCSRIFGSEDKGNNVKCPDEQLDEVSDKILKKCAGVPLAIITIASLLAGKGTNKIKWFEVCNSIGVGLENNLDVKNMRKILSFSYYDLPSYLRKCLLYLSVFPEDYEIDKNRLIWMWIAEDFIECGKHGGILFEIGESYFNELINKGMIQPIYGGYSEHTSAVTSCRIHDMILDLVRSLSNEQNFVTISDDVDRTSPSRMIIRRICYQNKKEDRVTSETTVSVQQVRSVIVFPPAINLVPSLWNFSVLRVLDLDNCNLSQAYSLEYLGNLFHLRYLGLRDTMITQLPEEIGNLRFLQTLNIRFNPIISLPTTIVQLRHLLCLLFDGSQVKRIDRLTSLEELSLLTIRDNGATGTIKELGNLKKLRVLAMLWNTEWNDSLEKSMVECLNRLQNIRCLNIYSSSAGGCKCNLDGWATPPHLSRLQIGFWFSTLPDWMNPPSLQDLWCLQIWVRELRQEDLQILGRLPALHYLDLKADHENLGITWRFTVSACSFPCLLECRLSGFGGPVEFQQGSMPRLTNLSFSSPVCEAREITGSDGSLNFGLGNLHSLHSLVVRLNSRSTSKEVEELKAAVVHAMEIHPNHPSFWMYIDGKKAPGGHSTIAPRPKTHLGRPRSSGGRSDHGGNLWFHDILRTGSLHDQAAANRNK</sequence>
<dbReference type="InterPro" id="IPR002182">
    <property type="entry name" value="NB-ARC"/>
</dbReference>